<dbReference type="InterPro" id="IPR026050">
    <property type="entry name" value="C1GALT1/C1GALT1_chp1"/>
</dbReference>
<evidence type="ECO:0000313" key="7">
    <source>
        <dbReference type="Proteomes" id="UP000887540"/>
    </source>
</evidence>
<organism evidence="7 8">
    <name type="scientific">Acrobeloides nanus</name>
    <dbReference type="NCBI Taxonomy" id="290746"/>
    <lineage>
        <taxon>Eukaryota</taxon>
        <taxon>Metazoa</taxon>
        <taxon>Ecdysozoa</taxon>
        <taxon>Nematoda</taxon>
        <taxon>Chromadorea</taxon>
        <taxon>Rhabditida</taxon>
        <taxon>Tylenchina</taxon>
        <taxon>Cephalobomorpha</taxon>
        <taxon>Cephaloboidea</taxon>
        <taxon>Cephalobidae</taxon>
        <taxon>Acrobeloides</taxon>
    </lineage>
</organism>
<sequence>MYGSNPQPFERKGEDDGYLIVENLRTFLKNFDPNKPHYFGAWLKSYLPKGYNSGAGYVFSRGTLKILVEALEKDPHFCPLADYEDLGIGM</sequence>
<accession>A0A914C571</accession>
<evidence type="ECO:0000256" key="3">
    <source>
        <dbReference type="ARBA" id="ARBA00022692"/>
    </source>
</evidence>
<comment type="subcellular location">
    <subcellularLocation>
        <location evidence="1">Membrane</location>
        <topology evidence="1">Single-pass type II membrane protein</topology>
    </subcellularLocation>
</comment>
<evidence type="ECO:0000256" key="1">
    <source>
        <dbReference type="ARBA" id="ARBA00004606"/>
    </source>
</evidence>
<dbReference type="WBParaSite" id="ACRNAN_Path_304.g1150.t1">
    <property type="protein sequence ID" value="ACRNAN_Path_304.g1150.t1"/>
    <property type="gene ID" value="ACRNAN_Path_304.g1150"/>
</dbReference>
<dbReference type="GO" id="GO:0016020">
    <property type="term" value="C:membrane"/>
    <property type="evidence" value="ECO:0007669"/>
    <property type="project" value="UniProtKB-SubCell"/>
</dbReference>
<evidence type="ECO:0000256" key="2">
    <source>
        <dbReference type="ARBA" id="ARBA00006462"/>
    </source>
</evidence>
<keyword evidence="6" id="KW-0472">Membrane</keyword>
<dbReference type="PANTHER" id="PTHR23033:SF14">
    <property type="entry name" value="GLYCOPROTEIN-N-ACETYLGALACTOSAMINE 3-BETA-GALACTOSYLTRANSFERASE 1-RELATED"/>
    <property type="match status" value="1"/>
</dbReference>
<dbReference type="Gene3D" id="3.90.550.50">
    <property type="match status" value="1"/>
</dbReference>
<dbReference type="AlphaFoldDB" id="A0A914C571"/>
<dbReference type="Proteomes" id="UP000887540">
    <property type="component" value="Unplaced"/>
</dbReference>
<dbReference type="GO" id="GO:0016263">
    <property type="term" value="F:glycoprotein-N-acetylgalactosamine 3-beta-galactosyltransferase activity"/>
    <property type="evidence" value="ECO:0007669"/>
    <property type="project" value="TreeGrafter"/>
</dbReference>
<protein>
    <submittedName>
        <fullName evidence="8">Hexosyltransferase</fullName>
    </submittedName>
</protein>
<proteinExistence type="inferred from homology"/>
<name>A0A914C571_9BILA</name>
<reference evidence="8" key="1">
    <citation type="submission" date="2022-11" db="UniProtKB">
        <authorList>
            <consortium name="WormBaseParasite"/>
        </authorList>
    </citation>
    <scope>IDENTIFICATION</scope>
</reference>
<evidence type="ECO:0000256" key="5">
    <source>
        <dbReference type="ARBA" id="ARBA00022989"/>
    </source>
</evidence>
<keyword evidence="7" id="KW-1185">Reference proteome</keyword>
<keyword evidence="3" id="KW-0812">Transmembrane</keyword>
<dbReference type="PANTHER" id="PTHR23033">
    <property type="entry name" value="BETA1,3-GALACTOSYLTRANSFERASE"/>
    <property type="match status" value="1"/>
</dbReference>
<keyword evidence="5" id="KW-1133">Transmembrane helix</keyword>
<comment type="similarity">
    <text evidence="2">Belongs to the glycosyltransferase 31 family. Beta3-Gal-T subfamily.</text>
</comment>
<evidence type="ECO:0000313" key="8">
    <source>
        <dbReference type="WBParaSite" id="ACRNAN_Path_304.g1150.t1"/>
    </source>
</evidence>
<keyword evidence="4" id="KW-0735">Signal-anchor</keyword>
<evidence type="ECO:0000256" key="4">
    <source>
        <dbReference type="ARBA" id="ARBA00022968"/>
    </source>
</evidence>
<evidence type="ECO:0000256" key="6">
    <source>
        <dbReference type="ARBA" id="ARBA00023136"/>
    </source>
</evidence>